<dbReference type="AlphaFoldDB" id="F8PVF9"/>
<organism evidence="3">
    <name type="scientific">Serpula lacrymans var. lacrymans (strain S7.3)</name>
    <name type="common">Dry rot fungus</name>
    <dbReference type="NCBI Taxonomy" id="936435"/>
    <lineage>
        <taxon>Eukaryota</taxon>
        <taxon>Fungi</taxon>
        <taxon>Dikarya</taxon>
        <taxon>Basidiomycota</taxon>
        <taxon>Agaricomycotina</taxon>
        <taxon>Agaricomycetes</taxon>
        <taxon>Agaricomycetidae</taxon>
        <taxon>Boletales</taxon>
        <taxon>Coniophorineae</taxon>
        <taxon>Serpulaceae</taxon>
        <taxon>Serpula</taxon>
    </lineage>
</organism>
<evidence type="ECO:0000313" key="2">
    <source>
        <dbReference type="EMBL" id="EGN99512.1"/>
    </source>
</evidence>
<dbReference type="SUPFAM" id="SSF55729">
    <property type="entry name" value="Acyl-CoA N-acyltransferases (Nat)"/>
    <property type="match status" value="1"/>
</dbReference>
<dbReference type="Gene3D" id="3.40.630.30">
    <property type="match status" value="1"/>
</dbReference>
<protein>
    <recommendedName>
        <fullName evidence="1">N-acetyltransferase domain-containing protein</fullName>
    </recommendedName>
</protein>
<accession>F8PVF9</accession>
<gene>
    <name evidence="2" type="ORF">SERLA73DRAFT_179555</name>
</gene>
<dbReference type="InParanoid" id="F8PVF9"/>
<dbReference type="PANTHER" id="PTHR43328">
    <property type="entry name" value="ACETYLTRANSFERASE-RELATED"/>
    <property type="match status" value="1"/>
</dbReference>
<dbReference type="OMA" id="RMNLHLL"/>
<evidence type="ECO:0000313" key="3">
    <source>
        <dbReference type="Proteomes" id="UP000008063"/>
    </source>
</evidence>
<evidence type="ECO:0000259" key="1">
    <source>
        <dbReference type="Pfam" id="PF13302"/>
    </source>
</evidence>
<dbReference type="InterPro" id="IPR000182">
    <property type="entry name" value="GNAT_dom"/>
</dbReference>
<dbReference type="Pfam" id="PF13302">
    <property type="entry name" value="Acetyltransf_3"/>
    <property type="match status" value="1"/>
</dbReference>
<sequence>MSHSQLYPLEINSATGEPFFRLPSPNDNIIITPPRAKDEQAVVPILNDPGVYQWLEGPPFPYTPEHAASWIPLIVNAAKAVLDELKEEECVNPGGPLKAVGDCPVRMIREVKKDGTDVYIGDIGFRRCLYEDVLDPKERKEVIAANDRKEVGDPTICWSIGNYLAPSHHGRGIMSMAFGLLLGAWAIPRMKVRSMRGYTFVGNTGSVRVFEKNGYILKGIVDNGKVVRGEKKLLNVLYWNYQESKSS</sequence>
<dbReference type="InterPro" id="IPR016181">
    <property type="entry name" value="Acyl_CoA_acyltransferase"/>
</dbReference>
<proteinExistence type="predicted"/>
<name>F8PVF9_SERL3</name>
<dbReference type="Proteomes" id="UP000008063">
    <property type="component" value="Unassembled WGS sequence"/>
</dbReference>
<dbReference type="STRING" id="936435.F8PVF9"/>
<reference evidence="3" key="1">
    <citation type="journal article" date="2011" name="Science">
        <title>The plant cell wall-decomposing machinery underlies the functional diversity of forest fungi.</title>
        <authorList>
            <person name="Eastwood D.C."/>
            <person name="Floudas D."/>
            <person name="Binder M."/>
            <person name="Majcherczyk A."/>
            <person name="Schneider P."/>
            <person name="Aerts A."/>
            <person name="Asiegbu F.O."/>
            <person name="Baker S.E."/>
            <person name="Barry K."/>
            <person name="Bendiksby M."/>
            <person name="Blumentritt M."/>
            <person name="Coutinho P.M."/>
            <person name="Cullen D."/>
            <person name="de Vries R.P."/>
            <person name="Gathman A."/>
            <person name="Goodell B."/>
            <person name="Henrissat B."/>
            <person name="Ihrmark K."/>
            <person name="Kauserud H."/>
            <person name="Kohler A."/>
            <person name="LaButti K."/>
            <person name="Lapidus A."/>
            <person name="Lavin J.L."/>
            <person name="Lee Y.-H."/>
            <person name="Lindquist E."/>
            <person name="Lilly W."/>
            <person name="Lucas S."/>
            <person name="Morin E."/>
            <person name="Murat C."/>
            <person name="Oguiza J.A."/>
            <person name="Park J."/>
            <person name="Pisabarro A.G."/>
            <person name="Riley R."/>
            <person name="Rosling A."/>
            <person name="Salamov A."/>
            <person name="Schmidt O."/>
            <person name="Schmutz J."/>
            <person name="Skrede I."/>
            <person name="Stenlid J."/>
            <person name="Wiebenga A."/>
            <person name="Xie X."/>
            <person name="Kuees U."/>
            <person name="Hibbett D.S."/>
            <person name="Hoffmeister D."/>
            <person name="Hoegberg N."/>
            <person name="Martin F."/>
            <person name="Grigoriev I.V."/>
            <person name="Watkinson S.C."/>
        </authorList>
    </citation>
    <scope>NUCLEOTIDE SEQUENCE [LARGE SCALE GENOMIC DNA]</scope>
    <source>
        <strain evidence="3">strain S7.3</strain>
    </source>
</reference>
<dbReference type="HOGENOM" id="CLU_073647_1_0_1"/>
<dbReference type="EMBL" id="GL945479">
    <property type="protein sequence ID" value="EGN99512.1"/>
    <property type="molecule type" value="Genomic_DNA"/>
</dbReference>
<dbReference type="PANTHER" id="PTHR43328:SF1">
    <property type="entry name" value="N-ACETYLTRANSFERASE DOMAIN-CONTAINING PROTEIN"/>
    <property type="match status" value="1"/>
</dbReference>
<feature type="domain" description="N-acetyltransferase" evidence="1">
    <location>
        <begin position="29"/>
        <end position="215"/>
    </location>
</feature>
<dbReference type="GO" id="GO:0016747">
    <property type="term" value="F:acyltransferase activity, transferring groups other than amino-acyl groups"/>
    <property type="evidence" value="ECO:0007669"/>
    <property type="project" value="InterPro"/>
</dbReference>
<keyword evidence="3" id="KW-1185">Reference proteome</keyword>
<dbReference type="OrthoDB" id="630895at2759"/>